<evidence type="ECO:0008006" key="3">
    <source>
        <dbReference type="Google" id="ProtNLM"/>
    </source>
</evidence>
<evidence type="ECO:0000313" key="2">
    <source>
        <dbReference type="Proteomes" id="UP000092574"/>
    </source>
</evidence>
<dbReference type="KEGG" id="byl:A4V09_22950"/>
<name>A0A1C7IIS1_9FIRM</name>
<dbReference type="PANTHER" id="PTHR43649">
    <property type="entry name" value="ARABINOSE-BINDING PROTEIN-RELATED"/>
    <property type="match status" value="1"/>
</dbReference>
<dbReference type="STRING" id="1796616.A4V09_22950"/>
<organism evidence="1 2">
    <name type="scientific">Blautia pseudococcoides</name>
    <dbReference type="NCBI Taxonomy" id="1796616"/>
    <lineage>
        <taxon>Bacteria</taxon>
        <taxon>Bacillati</taxon>
        <taxon>Bacillota</taxon>
        <taxon>Clostridia</taxon>
        <taxon>Lachnospirales</taxon>
        <taxon>Lachnospiraceae</taxon>
        <taxon>Blautia</taxon>
    </lineage>
</organism>
<accession>A0A1C7IIS1</accession>
<proteinExistence type="predicted"/>
<dbReference type="Proteomes" id="UP000092574">
    <property type="component" value="Chromosome"/>
</dbReference>
<dbReference type="PANTHER" id="PTHR43649:SF11">
    <property type="entry name" value="ABC TRANSPORTER SUBSTRATE-BINDING PROTEIN YESO-RELATED"/>
    <property type="match status" value="1"/>
</dbReference>
<dbReference type="Gene3D" id="3.40.190.10">
    <property type="entry name" value="Periplasmic binding protein-like II"/>
    <property type="match status" value="2"/>
</dbReference>
<evidence type="ECO:0000313" key="1">
    <source>
        <dbReference type="EMBL" id="ANU78803.2"/>
    </source>
</evidence>
<dbReference type="InterPro" id="IPR050490">
    <property type="entry name" value="Bact_solute-bd_prot1"/>
</dbReference>
<sequence length="473" mass="52694">MFFVFGSKFYQFSSGENHYIMRYIKRSFSKENMEEKQVKRKYLKRAAAVALACALAAGSMTACGSDKSGSGSKEGAASGELTMAWWGNQVRNERTQQVLDKYKEEEGTTVKGQFFQWDDYWSKMATSAAGKKMPDIIQMDMSYLQQYVDKSQLLDLTPYIEDGTLDTSNLSEDAVNMGKVGDKIYGVAAGTSASCMFYNKTLLDELGITIKDNMTLDEFIEIAKQVYDKTGYRANLIHYGMYMEVYARANEIQVVDKLGGESAEDYVDYFKISEDGVKEGWHISPSQAADTASVEEDPMVYGSNPDNMTWCTINGSAMLTAYQTAAPEGTDIAITTIPSTDPKKSNYVKPSMYYCVSADTKNPEEAVKVLNYFTNSSEAYKILLAERGIPVSSKISEEIMPLLSQEDQENAAFITDVITPNSSALPPLAPEGTSEAQDLLRKLEEKVKYGEYTSEQAAEEYFNSANEIYAEHQ</sequence>
<protein>
    <recommendedName>
        <fullName evidence="3">Multiple sugar transport system substrate-binding protein</fullName>
    </recommendedName>
</protein>
<dbReference type="SUPFAM" id="SSF53850">
    <property type="entry name" value="Periplasmic binding protein-like II"/>
    <property type="match status" value="1"/>
</dbReference>
<keyword evidence="2" id="KW-1185">Reference proteome</keyword>
<gene>
    <name evidence="1" type="ORF">A4V09_22950</name>
</gene>
<reference evidence="1" key="1">
    <citation type="submission" date="2017-04" db="EMBL/GenBank/DDBJ databases">
        <title>Complete Genome Sequences of Twelve Strains of a Stable Defined Moderately Diverse Mouse Microbiota 2 (sDMDMm2).</title>
        <authorList>
            <person name="Uchimura Y."/>
            <person name="Wyss M."/>
            <person name="Brugiroux S."/>
            <person name="Limenitakis J.P."/>
            <person name="Stecher B."/>
            <person name="McCoy K.D."/>
            <person name="Macpherson A.J."/>
        </authorList>
    </citation>
    <scope>NUCLEOTIDE SEQUENCE</scope>
    <source>
        <strain evidence="1">YL58</strain>
    </source>
</reference>
<dbReference type="InterPro" id="IPR006059">
    <property type="entry name" value="SBP"/>
</dbReference>
<dbReference type="EMBL" id="CP015405">
    <property type="protein sequence ID" value="ANU78803.2"/>
    <property type="molecule type" value="Genomic_DNA"/>
</dbReference>
<dbReference type="Pfam" id="PF13416">
    <property type="entry name" value="SBP_bac_8"/>
    <property type="match status" value="1"/>
</dbReference>
<dbReference type="AlphaFoldDB" id="A0A1C7IIS1"/>
<dbReference type="OrthoDB" id="9764112at2"/>